<evidence type="ECO:0000313" key="6">
    <source>
        <dbReference type="Proteomes" id="UP000051012"/>
    </source>
</evidence>
<dbReference type="Gene3D" id="3.40.50.620">
    <property type="entry name" value="HUPs"/>
    <property type="match status" value="1"/>
</dbReference>
<dbReference type="InterPro" id="IPR020536">
    <property type="entry name" value="ThiI_AANH"/>
</dbReference>
<dbReference type="InterPro" id="IPR014729">
    <property type="entry name" value="Rossmann-like_a/b/a_fold"/>
</dbReference>
<feature type="non-terminal residue" evidence="5">
    <location>
        <position position="297"/>
    </location>
</feature>
<dbReference type="Pfam" id="PF02568">
    <property type="entry name" value="ThiI"/>
    <property type="match status" value="1"/>
</dbReference>
<name>A0A0S7Y8W3_UNCT6</name>
<keyword evidence="1" id="KW-0547">Nucleotide-binding</keyword>
<evidence type="ECO:0000256" key="1">
    <source>
        <dbReference type="ARBA" id="ARBA00022741"/>
    </source>
</evidence>
<evidence type="ECO:0000313" key="5">
    <source>
        <dbReference type="EMBL" id="KPJ71181.1"/>
    </source>
</evidence>
<gene>
    <name evidence="5" type="ORF">AMJ52_08890</name>
</gene>
<evidence type="ECO:0000259" key="4">
    <source>
        <dbReference type="Pfam" id="PF18297"/>
    </source>
</evidence>
<dbReference type="SUPFAM" id="SSF52402">
    <property type="entry name" value="Adenine nucleotide alpha hydrolases-like"/>
    <property type="match status" value="1"/>
</dbReference>
<organism evidence="5 6">
    <name type="scientific">candidate division TA06 bacterium DG_78</name>
    <dbReference type="NCBI Taxonomy" id="1703772"/>
    <lineage>
        <taxon>Bacteria</taxon>
        <taxon>Bacteria division TA06</taxon>
    </lineage>
</organism>
<dbReference type="GO" id="GO:0005524">
    <property type="term" value="F:ATP binding"/>
    <property type="evidence" value="ECO:0007669"/>
    <property type="project" value="UniProtKB-KW"/>
</dbReference>
<dbReference type="GO" id="GO:0004810">
    <property type="term" value="F:CCA tRNA nucleotidyltransferase activity"/>
    <property type="evidence" value="ECO:0007669"/>
    <property type="project" value="InterPro"/>
</dbReference>
<evidence type="ECO:0000256" key="2">
    <source>
        <dbReference type="ARBA" id="ARBA00022840"/>
    </source>
</evidence>
<comment type="caution">
    <text evidence="5">The sequence shown here is derived from an EMBL/GenBank/DDBJ whole genome shotgun (WGS) entry which is preliminary data.</text>
</comment>
<keyword evidence="2" id="KW-0067">ATP-binding</keyword>
<sequence length="297" mass="33394">MKAVLLFSGGLDSSIAYALTREWAVEIFPLHITHSFLSVRNLPEIPDLKIIDMAGEFVNIVKNPQHGYGKNLNPCIDCRILMLKEAKQYLTEVGGDFLVTGEVLGQRPMSQRLEALTLIDREADCEGLVVRPLSGGLLPPTIPEKNGLIDRDRLLKIKGRSRKFELELAKEKNIEQFFSPSGGCLLADPAFSRRLADLMRYQGTLSVSDIELLKIGRHFRLSPQAKLIVGRFEDENKKIEEMTRPLDTLLFVPDTGSPHALLLGDKKYLRTAASITARYSDKRRENKIKVMYNSKGT</sequence>
<proteinExistence type="predicted"/>
<dbReference type="InterPro" id="IPR059101">
    <property type="entry name" value="NFACT-R_2"/>
</dbReference>
<dbReference type="PANTHER" id="PTHR11933:SF6">
    <property type="entry name" value="THIL AANH DOMAIN-CONTAINING PROTEIN"/>
    <property type="match status" value="1"/>
</dbReference>
<evidence type="ECO:0000259" key="3">
    <source>
        <dbReference type="Pfam" id="PF02568"/>
    </source>
</evidence>
<feature type="domain" description="Thil AANH" evidence="3">
    <location>
        <begin position="2"/>
        <end position="135"/>
    </location>
</feature>
<feature type="domain" description="NFACT protein RNA binding" evidence="4">
    <location>
        <begin position="216"/>
        <end position="295"/>
    </location>
</feature>
<dbReference type="PANTHER" id="PTHR11933">
    <property type="entry name" value="TRNA 5-METHYLAMINOMETHYL-2-THIOURIDYLATE -METHYLTRANSFERASE"/>
    <property type="match status" value="1"/>
</dbReference>
<reference evidence="5 6" key="1">
    <citation type="journal article" date="2015" name="Microbiome">
        <title>Genomic resolution of linkages in carbon, nitrogen, and sulfur cycling among widespread estuary sediment bacteria.</title>
        <authorList>
            <person name="Baker B.J."/>
            <person name="Lazar C.S."/>
            <person name="Teske A.P."/>
            <person name="Dick G.J."/>
        </authorList>
    </citation>
    <scope>NUCLEOTIDE SEQUENCE [LARGE SCALE GENOMIC DNA]</scope>
    <source>
        <strain evidence="5">DG_78</strain>
    </source>
</reference>
<accession>A0A0S7Y8W3</accession>
<dbReference type="AlphaFoldDB" id="A0A0S7Y8W3"/>
<protein>
    <submittedName>
        <fullName evidence="5">Uncharacterized protein</fullName>
    </submittedName>
</protein>
<dbReference type="EMBL" id="LJNI01000135">
    <property type="protein sequence ID" value="KPJ71181.1"/>
    <property type="molecule type" value="Genomic_DNA"/>
</dbReference>
<dbReference type="Pfam" id="PF18297">
    <property type="entry name" value="NFACT-R_2"/>
    <property type="match status" value="1"/>
</dbReference>
<dbReference type="Proteomes" id="UP000051012">
    <property type="component" value="Unassembled WGS sequence"/>
</dbReference>